<evidence type="ECO:0000256" key="2">
    <source>
        <dbReference type="ARBA" id="ARBA00022989"/>
    </source>
</evidence>
<dbReference type="CDD" id="cd17324">
    <property type="entry name" value="MFS_NepI_like"/>
    <property type="match status" value="1"/>
</dbReference>
<feature type="transmembrane region" description="Helical" evidence="4">
    <location>
        <begin position="225"/>
        <end position="245"/>
    </location>
</feature>
<dbReference type="EMBL" id="WWCR01000038">
    <property type="protein sequence ID" value="MYM75421.1"/>
    <property type="molecule type" value="Genomic_DNA"/>
</dbReference>
<reference evidence="6 7" key="1">
    <citation type="submission" date="2019-12" db="EMBL/GenBank/DDBJ databases">
        <title>Novel species isolated from a subtropical stream in China.</title>
        <authorList>
            <person name="Lu H."/>
        </authorList>
    </citation>
    <scope>NUCLEOTIDE SEQUENCE [LARGE SCALE GENOMIC DNA]</scope>
    <source>
        <strain evidence="6 7">FT134W</strain>
    </source>
</reference>
<dbReference type="InterPro" id="IPR011701">
    <property type="entry name" value="MFS"/>
</dbReference>
<evidence type="ECO:0000256" key="1">
    <source>
        <dbReference type="ARBA" id="ARBA00022692"/>
    </source>
</evidence>
<evidence type="ECO:0000313" key="6">
    <source>
        <dbReference type="EMBL" id="MYM75421.1"/>
    </source>
</evidence>
<evidence type="ECO:0000313" key="7">
    <source>
        <dbReference type="Proteomes" id="UP000469734"/>
    </source>
</evidence>
<organism evidence="6 7">
    <name type="scientific">Duganella margarita</name>
    <dbReference type="NCBI Taxonomy" id="2692170"/>
    <lineage>
        <taxon>Bacteria</taxon>
        <taxon>Pseudomonadati</taxon>
        <taxon>Pseudomonadota</taxon>
        <taxon>Betaproteobacteria</taxon>
        <taxon>Burkholderiales</taxon>
        <taxon>Oxalobacteraceae</taxon>
        <taxon>Telluria group</taxon>
        <taxon>Duganella</taxon>
    </lineage>
</organism>
<dbReference type="Pfam" id="PF07690">
    <property type="entry name" value="MFS_1"/>
    <property type="match status" value="1"/>
</dbReference>
<dbReference type="Proteomes" id="UP000469734">
    <property type="component" value="Unassembled WGS sequence"/>
</dbReference>
<dbReference type="PROSITE" id="PS50850">
    <property type="entry name" value="MFS"/>
    <property type="match status" value="1"/>
</dbReference>
<feature type="transmembrane region" description="Helical" evidence="4">
    <location>
        <begin position="129"/>
        <end position="148"/>
    </location>
</feature>
<feature type="transmembrane region" description="Helical" evidence="4">
    <location>
        <begin position="295"/>
        <end position="322"/>
    </location>
</feature>
<feature type="transmembrane region" description="Helical" evidence="4">
    <location>
        <begin position="71"/>
        <end position="91"/>
    </location>
</feature>
<evidence type="ECO:0000256" key="3">
    <source>
        <dbReference type="ARBA" id="ARBA00023136"/>
    </source>
</evidence>
<feature type="transmembrane region" description="Helical" evidence="4">
    <location>
        <begin position="97"/>
        <end position="117"/>
    </location>
</feature>
<accession>A0A7X4H5Z3</accession>
<feature type="domain" description="Major facilitator superfamily (MFS) profile" evidence="5">
    <location>
        <begin position="1"/>
        <end position="397"/>
    </location>
</feature>
<dbReference type="InterPro" id="IPR020846">
    <property type="entry name" value="MFS_dom"/>
</dbReference>
<comment type="caution">
    <text evidence="6">The sequence shown here is derived from an EMBL/GenBank/DDBJ whole genome shotgun (WGS) entry which is preliminary data.</text>
</comment>
<dbReference type="SUPFAM" id="SSF103473">
    <property type="entry name" value="MFS general substrate transporter"/>
    <property type="match status" value="1"/>
</dbReference>
<protein>
    <submittedName>
        <fullName evidence="6">MFS transporter</fullName>
    </submittedName>
</protein>
<keyword evidence="1 4" id="KW-0812">Transmembrane</keyword>
<dbReference type="GO" id="GO:0022857">
    <property type="term" value="F:transmembrane transporter activity"/>
    <property type="evidence" value="ECO:0007669"/>
    <property type="project" value="InterPro"/>
</dbReference>
<dbReference type="AlphaFoldDB" id="A0A7X4H5Z3"/>
<dbReference type="RefSeq" id="WP_161052110.1">
    <property type="nucleotide sequence ID" value="NZ_WWCR01000038.1"/>
</dbReference>
<dbReference type="PANTHER" id="PTHR42910">
    <property type="entry name" value="TRANSPORTER SCO4007-RELATED"/>
    <property type="match status" value="1"/>
</dbReference>
<gene>
    <name evidence="6" type="ORF">GTP56_24945</name>
</gene>
<sequence>MPRSLVLLFACASGLSVANVYYAQPLLDALAADFGISHAAVGGVITTTQLGSVLALLLLVPLGDLLPRRRLMLAQLVALAVALVGVCLASGTLSLMAGMLAVGMLGTAMTQGLIAYAASAAAGHERGRVVGAAQSGVVAGLLLARVFAGLVADQAGWRGVYAVSAAIMLMLALLVWRALPVQVAANAAPQRAAGAAASLSASYLRLLVSLFSLLWRNRVLQVRGVIALLMFAVFGTFWSALVFLLSATPYGYSHTTIGAFGLVGLAGALAAARAGRWADQGRAQHTSAVALTLMLLSWLPLAFAPHSLTALLIGILALDLAVQALHVTNQSLILRSGTEHSRLIGGYMLFYAIGSGAGALAATIVYATAAWSGVCLLGAGLSLTALLFWHVTKWPVRIAKVAGPI</sequence>
<keyword evidence="2 4" id="KW-1133">Transmembrane helix</keyword>
<feature type="transmembrane region" description="Helical" evidence="4">
    <location>
        <begin position="370"/>
        <end position="391"/>
    </location>
</feature>
<keyword evidence="3 4" id="KW-0472">Membrane</keyword>
<proteinExistence type="predicted"/>
<name>A0A7X4H5Z3_9BURK</name>
<evidence type="ECO:0000259" key="5">
    <source>
        <dbReference type="PROSITE" id="PS50850"/>
    </source>
</evidence>
<feature type="transmembrane region" description="Helical" evidence="4">
    <location>
        <begin position="36"/>
        <end position="59"/>
    </location>
</feature>
<feature type="transmembrane region" description="Helical" evidence="4">
    <location>
        <begin position="343"/>
        <end position="364"/>
    </location>
</feature>
<feature type="transmembrane region" description="Helical" evidence="4">
    <location>
        <begin position="160"/>
        <end position="179"/>
    </location>
</feature>
<dbReference type="InterPro" id="IPR036259">
    <property type="entry name" value="MFS_trans_sf"/>
</dbReference>
<feature type="transmembrane region" description="Helical" evidence="4">
    <location>
        <begin position="257"/>
        <end position="275"/>
    </location>
</feature>
<dbReference type="Gene3D" id="1.20.1250.20">
    <property type="entry name" value="MFS general substrate transporter like domains"/>
    <property type="match status" value="1"/>
</dbReference>
<evidence type="ECO:0000256" key="4">
    <source>
        <dbReference type="SAM" id="Phobius"/>
    </source>
</evidence>
<dbReference type="PANTHER" id="PTHR42910:SF1">
    <property type="entry name" value="MAJOR FACILITATOR SUPERFAMILY (MFS) PROFILE DOMAIN-CONTAINING PROTEIN"/>
    <property type="match status" value="1"/>
</dbReference>